<keyword evidence="1 8" id="KW-0813">Transport</keyword>
<protein>
    <recommendedName>
        <fullName evidence="8">Ion-translocating oxidoreductase complex subunit C</fullName>
        <ecNumber evidence="8">7.-.-.-</ecNumber>
    </recommendedName>
    <alternativeName>
        <fullName evidence="8">Rnf electron transport complex subunit C</fullName>
    </alternativeName>
</protein>
<comment type="cofactor">
    <cofactor evidence="8">
        <name>[4Fe-4S] cluster</name>
        <dbReference type="ChEBI" id="CHEBI:49883"/>
    </cofactor>
    <text evidence="8">Binds 2 [4Fe-4S] clusters per subunit.</text>
</comment>
<evidence type="ECO:0000256" key="2">
    <source>
        <dbReference type="ARBA" id="ARBA00022485"/>
    </source>
</evidence>
<feature type="domain" description="4Fe-4S ferredoxin-type" evidence="10">
    <location>
        <begin position="411"/>
        <end position="440"/>
    </location>
</feature>
<feature type="binding site" evidence="8">
    <location>
        <position position="426"/>
    </location>
    <ligand>
        <name>[4Fe-4S] cluster</name>
        <dbReference type="ChEBI" id="CHEBI:49883"/>
        <label>2</label>
    </ligand>
</feature>
<dbReference type="Pfam" id="PF12838">
    <property type="entry name" value="Fer4_7"/>
    <property type="match status" value="1"/>
</dbReference>
<keyword evidence="8" id="KW-0997">Cell inner membrane</keyword>
<dbReference type="InterPro" id="IPR017900">
    <property type="entry name" value="4Fe4S_Fe_S_CS"/>
</dbReference>
<feature type="compositionally biased region" description="Basic and acidic residues" evidence="9">
    <location>
        <begin position="684"/>
        <end position="694"/>
    </location>
</feature>
<dbReference type="PROSITE" id="PS51379">
    <property type="entry name" value="4FE4S_FER_2"/>
    <property type="match status" value="2"/>
</dbReference>
<evidence type="ECO:0000313" key="12">
    <source>
        <dbReference type="Proteomes" id="UP000256478"/>
    </source>
</evidence>
<keyword evidence="8" id="KW-1003">Cell membrane</keyword>
<dbReference type="GO" id="GO:0022900">
    <property type="term" value="P:electron transport chain"/>
    <property type="evidence" value="ECO:0007669"/>
    <property type="project" value="UniProtKB-UniRule"/>
</dbReference>
<feature type="binding site" evidence="8">
    <location>
        <position position="387"/>
    </location>
    <ligand>
        <name>[4Fe-4S] cluster</name>
        <dbReference type="ChEBI" id="CHEBI:49883"/>
        <label>1</label>
    </ligand>
</feature>
<keyword evidence="6 8" id="KW-0408">Iron</keyword>
<keyword evidence="5 8" id="KW-0249">Electron transport</keyword>
<evidence type="ECO:0000256" key="7">
    <source>
        <dbReference type="ARBA" id="ARBA00023014"/>
    </source>
</evidence>
<keyword evidence="4 8" id="KW-0677">Repeat</keyword>
<keyword evidence="8" id="KW-1278">Translocase</keyword>
<dbReference type="InterPro" id="IPR017896">
    <property type="entry name" value="4Fe4S_Fe-S-bd"/>
</dbReference>
<comment type="caution">
    <text evidence="11">The sequence shown here is derived from an EMBL/GenBank/DDBJ whole genome shotgun (WGS) entry which is preliminary data.</text>
</comment>
<comment type="function">
    <text evidence="8">Part of a membrane-bound complex that couples electron transfer with translocation of ions across the membrane.</text>
</comment>
<feature type="compositionally biased region" description="Polar residues" evidence="9">
    <location>
        <begin position="566"/>
        <end position="588"/>
    </location>
</feature>
<feature type="region of interest" description="Disordered" evidence="9">
    <location>
        <begin position="472"/>
        <end position="502"/>
    </location>
</feature>
<dbReference type="EMBL" id="QUOU01000001">
    <property type="protein sequence ID" value="REL27378.1"/>
    <property type="molecule type" value="Genomic_DNA"/>
</dbReference>
<dbReference type="PROSITE" id="PS00198">
    <property type="entry name" value="4FE4S_FER_1"/>
    <property type="match status" value="2"/>
</dbReference>
<evidence type="ECO:0000256" key="3">
    <source>
        <dbReference type="ARBA" id="ARBA00022723"/>
    </source>
</evidence>
<evidence type="ECO:0000256" key="4">
    <source>
        <dbReference type="ARBA" id="ARBA00022737"/>
    </source>
</evidence>
<evidence type="ECO:0000259" key="10">
    <source>
        <dbReference type="PROSITE" id="PS51379"/>
    </source>
</evidence>
<dbReference type="InterPro" id="IPR026902">
    <property type="entry name" value="RnfC_N"/>
</dbReference>
<dbReference type="SUPFAM" id="SSF142019">
    <property type="entry name" value="Nqo1 FMN-binding domain-like"/>
    <property type="match status" value="1"/>
</dbReference>
<feature type="binding site" evidence="8">
    <location>
        <position position="420"/>
    </location>
    <ligand>
        <name>[4Fe-4S] cluster</name>
        <dbReference type="ChEBI" id="CHEBI:49883"/>
        <label>2</label>
    </ligand>
</feature>
<dbReference type="Pfam" id="PF13375">
    <property type="entry name" value="RnfC_N"/>
    <property type="match status" value="1"/>
</dbReference>
<dbReference type="Pfam" id="PF01512">
    <property type="entry name" value="Complex1_51K"/>
    <property type="match status" value="1"/>
</dbReference>
<dbReference type="AlphaFoldDB" id="A0A3E0TS70"/>
<feature type="binding site" evidence="8">
    <location>
        <position position="430"/>
    </location>
    <ligand>
        <name>[4Fe-4S] cluster</name>
        <dbReference type="ChEBI" id="CHEBI:49883"/>
        <label>1</label>
    </ligand>
</feature>
<dbReference type="InterPro" id="IPR011538">
    <property type="entry name" value="Nuo51_FMN-bd"/>
</dbReference>
<feature type="compositionally biased region" description="Polar residues" evidence="9">
    <location>
        <begin position="527"/>
        <end position="537"/>
    </location>
</feature>
<comment type="subunit">
    <text evidence="8">The complex is composed of six subunits: RnfA, RnfB, RnfC, RnfD, RnfE and RnfG.</text>
</comment>
<keyword evidence="8" id="KW-0472">Membrane</keyword>
<sequence>MSVQNIISRIQNNQFWKFHGGVHPPEQKFLTADKPIKPLQLPELLIIPVQQHIGVPGDIQIKVGDHVLKGEPLTAPSSPMAVPIHAPTSGTIEKIALHVIAHPSGLSELCIFLKPDNLDSWRERHVCEDFTTLERTDIIQKIASAGISGMGGAGFPTHIKVDSKPHIDFLIINAAECEPYITADDLLMREQTATIVDGINILKHLLIPRMVLIGIEDNKPQAIAALRNATADLDNVKVCVLPTVYPTGGEKQLIKALTGQEVASGSLPIHQGIVMQNVASCFAIAEAVIHDTPLIKRVVTVSGQGLEKPQNVWAAIGTPVKDLITQCLPANVNGSQQAVIMGGPMMGFTLPTDMVPVVKTSNCVLVPASHELNLNNKEVECIRCGQCAEVCPSRLLPQELQWSAKAKDQSKLKALNLFDCIDCGACAYVCPSHIPLVHYYRIAKAEIRQQELQDLKAEKAKARFEARKARLEREKKAREEKQRKASEARRAAMNADSGEGASAKSAVAAALARVKAKKAQTDDAPQAPTNETQSVSPEKSRAAAAIARAKAKKAAKANQSASTSADTPQTEALTAAPSTETQANSNATAAPKNDRVAAAIARAKAKKAAKAESESLPTQSAESEVQASESSANKVVSDPETKDKANDKGNAKSDRVAAAIAKAKAKKAAKAAETSDSSTQNDATAEHEGDRQQPEDESSANSTDNKKAKIAAAIAKAKAKKQAQAKQADSNNIAEKAGDPRDADTGKQEDAPKLSTDALETVQAQESASPQEHAASEERMPPQDSAAAAKKQRIANAVAKAKAKKQAKQSSPSQDSASLVSEDVNTSAEQDDAGQQANTTDINTDNKLTSTSQTTAEVKINAPDSGNETDSEPVSAAEQKKARIAAAVAKAKAKKQQREESK</sequence>
<dbReference type="Pfam" id="PF10531">
    <property type="entry name" value="SLBB"/>
    <property type="match status" value="1"/>
</dbReference>
<dbReference type="NCBIfam" id="NF003454">
    <property type="entry name" value="PRK05035.1"/>
    <property type="match status" value="1"/>
</dbReference>
<keyword evidence="7 8" id="KW-0411">Iron-sulfur</keyword>
<keyword evidence="3 8" id="KW-0479">Metal-binding</keyword>
<keyword evidence="2 8" id="KW-0004">4Fe-4S</keyword>
<dbReference type="OrthoDB" id="9767754at2"/>
<reference evidence="11 12" key="1">
    <citation type="submission" date="2018-08" db="EMBL/GenBank/DDBJ databases">
        <title>Thalassotalea euphylliae genome.</title>
        <authorList>
            <person name="Summers S."/>
            <person name="Rice S.A."/>
            <person name="Freckelton M.L."/>
            <person name="Nedved B.T."/>
            <person name="Hadfield M.G."/>
        </authorList>
    </citation>
    <scope>NUCLEOTIDE SEQUENCE [LARGE SCALE GENOMIC DNA]</scope>
    <source>
        <strain evidence="11 12">H1</strain>
    </source>
</reference>
<feature type="compositionally biased region" description="Low complexity" evidence="9">
    <location>
        <begin position="808"/>
        <end position="818"/>
    </location>
</feature>
<feature type="compositionally biased region" description="Polar residues" evidence="9">
    <location>
        <begin position="674"/>
        <end position="683"/>
    </location>
</feature>
<dbReference type="Proteomes" id="UP000256478">
    <property type="component" value="Unassembled WGS sequence"/>
</dbReference>
<dbReference type="GO" id="GO:0051539">
    <property type="term" value="F:4 iron, 4 sulfur cluster binding"/>
    <property type="evidence" value="ECO:0007669"/>
    <property type="project" value="UniProtKB-KW"/>
</dbReference>
<feature type="compositionally biased region" description="Basic and acidic residues" evidence="9">
    <location>
        <begin position="472"/>
        <end position="490"/>
    </location>
</feature>
<dbReference type="NCBIfam" id="TIGR01945">
    <property type="entry name" value="rnfC"/>
    <property type="match status" value="1"/>
</dbReference>
<organism evidence="11 12">
    <name type="scientific">Thalassotalea euphylliae</name>
    <dbReference type="NCBI Taxonomy" id="1655234"/>
    <lineage>
        <taxon>Bacteria</taxon>
        <taxon>Pseudomonadati</taxon>
        <taxon>Pseudomonadota</taxon>
        <taxon>Gammaproteobacteria</taxon>
        <taxon>Alteromonadales</taxon>
        <taxon>Colwelliaceae</taxon>
        <taxon>Thalassotalea</taxon>
    </lineage>
</organism>
<evidence type="ECO:0000256" key="5">
    <source>
        <dbReference type="ARBA" id="ARBA00022982"/>
    </source>
</evidence>
<evidence type="ECO:0000256" key="1">
    <source>
        <dbReference type="ARBA" id="ARBA00022448"/>
    </source>
</evidence>
<evidence type="ECO:0000256" key="8">
    <source>
        <dbReference type="HAMAP-Rule" id="MF_00461"/>
    </source>
</evidence>
<dbReference type="InterPro" id="IPR019554">
    <property type="entry name" value="Soluble_ligand-bd"/>
</dbReference>
<dbReference type="Gene3D" id="3.40.50.11540">
    <property type="entry name" value="NADH-ubiquinone oxidoreductase 51kDa subunit"/>
    <property type="match status" value="1"/>
</dbReference>
<feature type="binding site" evidence="8">
    <location>
        <position position="423"/>
    </location>
    <ligand>
        <name>[4Fe-4S] cluster</name>
        <dbReference type="ChEBI" id="CHEBI:49883"/>
        <label>2</label>
    </ligand>
</feature>
<dbReference type="HAMAP" id="MF_00461">
    <property type="entry name" value="RsxC_RnfC"/>
    <property type="match status" value="1"/>
</dbReference>
<feature type="binding site" evidence="8">
    <location>
        <position position="384"/>
    </location>
    <ligand>
        <name>[4Fe-4S] cluster</name>
        <dbReference type="ChEBI" id="CHEBI:49883"/>
        <label>1</label>
    </ligand>
</feature>
<dbReference type="PANTHER" id="PTHR43034:SF2">
    <property type="entry name" value="ION-TRANSLOCATING OXIDOREDUCTASE COMPLEX SUBUNIT C"/>
    <property type="match status" value="1"/>
</dbReference>
<feature type="region of interest" description="Disordered" evidence="9">
    <location>
        <begin position="517"/>
        <end position="902"/>
    </location>
</feature>
<feature type="compositionally biased region" description="Polar residues" evidence="9">
    <location>
        <begin position="823"/>
        <end position="856"/>
    </location>
</feature>
<evidence type="ECO:0000313" key="11">
    <source>
        <dbReference type="EMBL" id="REL27378.1"/>
    </source>
</evidence>
<dbReference type="GO" id="GO:0005886">
    <property type="term" value="C:plasma membrane"/>
    <property type="evidence" value="ECO:0007669"/>
    <property type="project" value="UniProtKB-SubCell"/>
</dbReference>
<dbReference type="Gene3D" id="3.30.70.3270">
    <property type="match status" value="1"/>
</dbReference>
<feature type="binding site" evidence="8">
    <location>
        <position position="391"/>
    </location>
    <ligand>
        <name>[4Fe-4S] cluster</name>
        <dbReference type="ChEBI" id="CHEBI:49883"/>
        <label>2</label>
    </ligand>
</feature>
<name>A0A3E0TS70_9GAMM</name>
<dbReference type="EC" id="7.-.-.-" evidence="8"/>
<accession>A0A3E0TS70</accession>
<dbReference type="PANTHER" id="PTHR43034">
    <property type="entry name" value="ION-TRANSLOCATING OXIDOREDUCTASE COMPLEX SUBUNIT C"/>
    <property type="match status" value="1"/>
</dbReference>
<proteinExistence type="inferred from homology"/>
<evidence type="ECO:0000256" key="9">
    <source>
        <dbReference type="SAM" id="MobiDB-lite"/>
    </source>
</evidence>
<dbReference type="GO" id="GO:0009055">
    <property type="term" value="F:electron transfer activity"/>
    <property type="evidence" value="ECO:0007669"/>
    <property type="project" value="InterPro"/>
</dbReference>
<feature type="domain" description="4Fe-4S ferredoxin-type" evidence="10">
    <location>
        <begin position="370"/>
        <end position="401"/>
    </location>
</feature>
<evidence type="ECO:0000256" key="6">
    <source>
        <dbReference type="ARBA" id="ARBA00023004"/>
    </source>
</evidence>
<feature type="compositionally biased region" description="Low complexity" evidence="9">
    <location>
        <begin position="556"/>
        <end position="565"/>
    </location>
</feature>
<dbReference type="SUPFAM" id="SSF46548">
    <property type="entry name" value="alpha-helical ferredoxin"/>
    <property type="match status" value="1"/>
</dbReference>
<feature type="compositionally biased region" description="Low complexity" evidence="9">
    <location>
        <begin position="619"/>
        <end position="632"/>
    </location>
</feature>
<dbReference type="InterPro" id="IPR010208">
    <property type="entry name" value="Ion_transpt_RnfC/RsxC"/>
</dbReference>
<dbReference type="GO" id="GO:0046872">
    <property type="term" value="F:metal ion binding"/>
    <property type="evidence" value="ECO:0007669"/>
    <property type="project" value="UniProtKB-KW"/>
</dbReference>
<feature type="compositionally biased region" description="Basic and acidic residues" evidence="9">
    <location>
        <begin position="736"/>
        <end position="752"/>
    </location>
</feature>
<dbReference type="InterPro" id="IPR037225">
    <property type="entry name" value="Nuo51_FMN-bd_sf"/>
</dbReference>
<comment type="subcellular location">
    <subcellularLocation>
        <location evidence="8">Cell inner membrane</location>
        <topology evidence="8">Peripheral membrane protein</topology>
    </subcellularLocation>
</comment>
<feature type="compositionally biased region" description="Basic and acidic residues" evidence="9">
    <location>
        <begin position="637"/>
        <end position="655"/>
    </location>
</feature>
<feature type="binding site" evidence="8">
    <location>
        <position position="381"/>
    </location>
    <ligand>
        <name>[4Fe-4S] cluster</name>
        <dbReference type="ChEBI" id="CHEBI:49883"/>
        <label>1</label>
    </ligand>
</feature>
<comment type="similarity">
    <text evidence="8">Belongs to the 4Fe4S bacterial-type ferredoxin family. RnfC subfamily.</text>
</comment>
<feature type="compositionally biased region" description="Low complexity" evidence="9">
    <location>
        <begin position="786"/>
        <end position="800"/>
    </location>
</feature>
<gene>
    <name evidence="11" type="primary">rsxC</name>
    <name evidence="8" type="synonym">rnfC</name>
    <name evidence="11" type="ORF">DXX93_12915</name>
</gene>